<evidence type="ECO:0000256" key="1">
    <source>
        <dbReference type="ARBA" id="ARBA00009075"/>
    </source>
</evidence>
<accession>A0A0D9AGY9</accession>
<evidence type="ECO:0000256" key="2">
    <source>
        <dbReference type="ARBA" id="ARBA00022448"/>
    </source>
</evidence>
<gene>
    <name evidence="5" type="ORF">UF78_16995</name>
</gene>
<dbReference type="GO" id="GO:0015288">
    <property type="term" value="F:porin activity"/>
    <property type="evidence" value="ECO:0007669"/>
    <property type="project" value="TreeGrafter"/>
</dbReference>
<reference evidence="5 6" key="1">
    <citation type="submission" date="2015-02" db="EMBL/GenBank/DDBJ databases">
        <title>Draft genome sequence of Pseudomonas stutzeri NT0128 isolated from wheat (Triticum turgidum) rhizosphere.</title>
        <authorList>
            <person name="Tovi N."/>
            <person name="Frenk S."/>
            <person name="Hadar Y."/>
            <person name="Minz D."/>
        </authorList>
    </citation>
    <scope>NUCLEOTIDE SEQUENCE [LARGE SCALE GENOMIC DNA]</scope>
    <source>
        <strain evidence="5 6">NT0128</strain>
    </source>
</reference>
<dbReference type="GO" id="GO:0016020">
    <property type="term" value="C:membrane"/>
    <property type="evidence" value="ECO:0007669"/>
    <property type="project" value="InterPro"/>
</dbReference>
<dbReference type="Gene3D" id="2.40.160.10">
    <property type="entry name" value="Porin"/>
    <property type="match status" value="1"/>
</dbReference>
<dbReference type="Proteomes" id="UP000032487">
    <property type="component" value="Unassembled WGS sequence"/>
</dbReference>
<evidence type="ECO:0000313" key="5">
    <source>
        <dbReference type="EMBL" id="KJH80233.1"/>
    </source>
</evidence>
<dbReference type="PANTHER" id="PTHR34596:SF2">
    <property type="entry name" value="CHITOPORIN"/>
    <property type="match status" value="1"/>
</dbReference>
<proteinExistence type="inferred from homology"/>
<dbReference type="OrthoDB" id="6759120at2"/>
<sequence>MLKSPKPLAAAIAVAALGAGLPGVVMADFLADSKATLELRNFYFNADYRQDGANQSKRDEWAQGFLLNYESGFTEGPVGFGVDAIGLLGVKLDSGPERQNSGLLPVGDDKAPDEYSQLGAAAKLRYSKTILRAGTLLPRLPTVLPNDSRLLPQTFRGGMLTSKEIDGLTLSAGRLTQNSLRNSAANDDMQVSGKGIRGGQDSDKFDFASASYRWTKNLTTGYHYGHLDQNYKQHIFNLAHVLRLGDDQAIKSDLRFARSTEAGNTNVDNDAFGAKFTYELGGHAFGAAYQKMSGETGFPHINGTNSYLVNYVMISADFASPGEKSWQLRYDYDFAAMGIPGLSFMTRYLRGDGFDGPGGRNGREWERDTDIGYVFQQGALKNFGVKLRNGTYRSTGNDIDQTRFILSYTLPLL</sequence>
<dbReference type="RefSeq" id="WP_045163398.1">
    <property type="nucleotide sequence ID" value="NZ_JYHV01000033.1"/>
</dbReference>
<dbReference type="AlphaFoldDB" id="A0A0D9AGY9"/>
<dbReference type="Pfam" id="PF03573">
    <property type="entry name" value="OprD"/>
    <property type="match status" value="1"/>
</dbReference>
<feature type="signal peptide" evidence="4">
    <location>
        <begin position="1"/>
        <end position="27"/>
    </location>
</feature>
<evidence type="ECO:0000313" key="6">
    <source>
        <dbReference type="Proteomes" id="UP000032487"/>
    </source>
</evidence>
<dbReference type="InterPro" id="IPR005318">
    <property type="entry name" value="OM_porin_bac"/>
</dbReference>
<evidence type="ECO:0000256" key="4">
    <source>
        <dbReference type="SAM" id="SignalP"/>
    </source>
</evidence>
<dbReference type="EMBL" id="JYHV01000033">
    <property type="protein sequence ID" value="KJH80233.1"/>
    <property type="molecule type" value="Genomic_DNA"/>
</dbReference>
<dbReference type="PATRIC" id="fig|316.101.peg.199"/>
<comment type="caution">
    <text evidence="5">The sequence shown here is derived from an EMBL/GenBank/DDBJ whole genome shotgun (WGS) entry which is preliminary data.</text>
</comment>
<keyword evidence="3 4" id="KW-0732">Signal</keyword>
<protein>
    <submittedName>
        <fullName evidence="5">Porin</fullName>
    </submittedName>
</protein>
<evidence type="ECO:0000256" key="3">
    <source>
        <dbReference type="ARBA" id="ARBA00022729"/>
    </source>
</evidence>
<dbReference type="InterPro" id="IPR023614">
    <property type="entry name" value="Porin_dom_sf"/>
</dbReference>
<dbReference type="FunFam" id="2.40.160.10:FF:000008">
    <property type="entry name" value="OprD family porin"/>
    <property type="match status" value="1"/>
</dbReference>
<comment type="similarity">
    <text evidence="1">Belongs to the outer membrane porin (Opr) (TC 1.B.25) family.</text>
</comment>
<organism evidence="5 6">
    <name type="scientific">Stutzerimonas stutzeri</name>
    <name type="common">Pseudomonas stutzeri</name>
    <dbReference type="NCBI Taxonomy" id="316"/>
    <lineage>
        <taxon>Bacteria</taxon>
        <taxon>Pseudomonadati</taxon>
        <taxon>Pseudomonadota</taxon>
        <taxon>Gammaproteobacteria</taxon>
        <taxon>Pseudomonadales</taxon>
        <taxon>Pseudomonadaceae</taxon>
        <taxon>Stutzerimonas</taxon>
    </lineage>
</organism>
<name>A0A0D9AGY9_STUST</name>
<dbReference type="PANTHER" id="PTHR34596">
    <property type="entry name" value="CHITOPORIN"/>
    <property type="match status" value="1"/>
</dbReference>
<keyword evidence="2" id="KW-0813">Transport</keyword>
<feature type="chain" id="PRO_5002337945" evidence="4">
    <location>
        <begin position="28"/>
        <end position="413"/>
    </location>
</feature>